<dbReference type="Gene3D" id="2.60.120.200">
    <property type="match status" value="1"/>
</dbReference>
<name>A0A6J5L2W1_9CAUD</name>
<dbReference type="Gene3D" id="2.60.120.640">
    <property type="entry name" value="gp9"/>
    <property type="match status" value="1"/>
</dbReference>
<accession>A0A6J5L2W1</accession>
<sequence>MPVNIDNTTAGNLTFKAPSSGTTTIGFPSGNGTSGQYLQTDGSGNTTWANAGAGGGLLWQSVQTANFSATTGNGYPIDTTSAAITVTLSATPSQGDTVAIVDYAGTWSTNNVTVNPNGKNINNSALNVILTGIRESIVLVYLDATQGWIAQSGFIRGPITPYSGNYLLVAGGGGGGAGTATITGGGGASGGYRSGSITYVPGTTYTVNVGSGGASSTNGSNSTIVSSISTITSVGGGLGGYIATAGGSGGSGGGSSGQTANGAGSGTSGQGNNGGAGSTGSTVYGAGGGGGAGAVGSAGSATFAGNGGAGSSSTILGSTTYYAGGGGGGGVGSPVGYVTAPSNAAFTFGTGDFTIEMWIHPLSTPVANFYFYGWRSGSDTSPQLYWNNVTGLTFGGDTTNMVLGGVPSINVWTHIAVCRTGTSLKFFVNGNLANTSTNSNNFSFAHSPYIGAINIGSYNFNGLISNVRVVKGVGVYTGPFTVPNTPLSATQSSGTNILAISGTATSLLTCQSATVVDNSTNAFTLTSSSGVTVVTNYPPLFQSSSYSIKTGVFGGGGQGGGGNGGAALSTSGEPGLANTGGGGGGAGNDVVAAGATGGSGVGILSVPLVNYTYLTTGSPTVTVNGANIVLTFNSSGSYTA</sequence>
<feature type="domain" description="Glycine-rich" evidence="2">
    <location>
        <begin position="165"/>
        <end position="332"/>
    </location>
</feature>
<dbReference type="InterPro" id="IPR027411">
    <property type="entry name" value="Gp9/Gp10_mid_dom_sf"/>
</dbReference>
<feature type="region of interest" description="Disordered" evidence="1">
    <location>
        <begin position="252"/>
        <end position="276"/>
    </location>
</feature>
<feature type="region of interest" description="Disordered" evidence="1">
    <location>
        <begin position="563"/>
        <end position="582"/>
    </location>
</feature>
<dbReference type="Pfam" id="PF13385">
    <property type="entry name" value="Laminin_G_3"/>
    <property type="match status" value="1"/>
</dbReference>
<dbReference type="InterPro" id="IPR049304">
    <property type="entry name" value="Gly_rich_dom"/>
</dbReference>
<gene>
    <name evidence="3" type="ORF">UFOVP95_14</name>
</gene>
<dbReference type="InterPro" id="IPR013320">
    <property type="entry name" value="ConA-like_dom_sf"/>
</dbReference>
<protein>
    <submittedName>
        <fullName evidence="3">Concanavalin A-like lectin/glucanases superfamily</fullName>
    </submittedName>
</protein>
<proteinExistence type="predicted"/>
<dbReference type="InterPro" id="IPR036240">
    <property type="entry name" value="Gp9-like_sf"/>
</dbReference>
<dbReference type="EMBL" id="LR796213">
    <property type="protein sequence ID" value="CAB4127553.1"/>
    <property type="molecule type" value="Genomic_DNA"/>
</dbReference>
<organism evidence="3">
    <name type="scientific">uncultured Caudovirales phage</name>
    <dbReference type="NCBI Taxonomy" id="2100421"/>
    <lineage>
        <taxon>Viruses</taxon>
        <taxon>Duplodnaviria</taxon>
        <taxon>Heunggongvirae</taxon>
        <taxon>Uroviricota</taxon>
        <taxon>Caudoviricetes</taxon>
        <taxon>Peduoviridae</taxon>
        <taxon>Maltschvirus</taxon>
        <taxon>Maltschvirus maltsch</taxon>
    </lineage>
</organism>
<dbReference type="Pfam" id="PF21722">
    <property type="entry name" value="Gly_rich_2"/>
    <property type="match status" value="1"/>
</dbReference>
<evidence type="ECO:0000256" key="1">
    <source>
        <dbReference type="SAM" id="MobiDB-lite"/>
    </source>
</evidence>
<evidence type="ECO:0000259" key="2">
    <source>
        <dbReference type="Pfam" id="PF21722"/>
    </source>
</evidence>
<dbReference type="SUPFAM" id="SSF50017">
    <property type="entry name" value="gp9"/>
    <property type="match status" value="1"/>
</dbReference>
<reference evidence="3" key="1">
    <citation type="submission" date="2020-04" db="EMBL/GenBank/DDBJ databases">
        <authorList>
            <person name="Chiriac C."/>
            <person name="Salcher M."/>
            <person name="Ghai R."/>
            <person name="Kavagutti S V."/>
        </authorList>
    </citation>
    <scope>NUCLEOTIDE SEQUENCE</scope>
</reference>
<keyword evidence="3" id="KW-0430">Lectin</keyword>
<dbReference type="GO" id="GO:0030246">
    <property type="term" value="F:carbohydrate binding"/>
    <property type="evidence" value="ECO:0007669"/>
    <property type="project" value="UniProtKB-KW"/>
</dbReference>
<dbReference type="SUPFAM" id="SSF49899">
    <property type="entry name" value="Concanavalin A-like lectins/glucanases"/>
    <property type="match status" value="1"/>
</dbReference>
<evidence type="ECO:0000313" key="3">
    <source>
        <dbReference type="EMBL" id="CAB4127553.1"/>
    </source>
</evidence>
<feature type="compositionally biased region" description="Gly residues" evidence="1">
    <location>
        <begin position="263"/>
        <end position="276"/>
    </location>
</feature>